<dbReference type="Gene3D" id="3.30.70.1060">
    <property type="entry name" value="Dimeric alpha+beta barrel"/>
    <property type="match status" value="1"/>
</dbReference>
<name>A0ABV5JTH0_9ACTN</name>
<feature type="domain" description="YCII-related" evidence="2">
    <location>
        <begin position="1"/>
        <end position="84"/>
    </location>
</feature>
<dbReference type="InterPro" id="IPR005545">
    <property type="entry name" value="YCII"/>
</dbReference>
<reference evidence="3 4" key="1">
    <citation type="submission" date="2024-09" db="EMBL/GenBank/DDBJ databases">
        <authorList>
            <person name="Sun Q."/>
            <person name="Mori K."/>
        </authorList>
    </citation>
    <scope>NUCLEOTIDE SEQUENCE [LARGE SCALE GENOMIC DNA]</scope>
    <source>
        <strain evidence="3 4">CCM 7659</strain>
    </source>
</reference>
<dbReference type="EMBL" id="JBHMDY010000004">
    <property type="protein sequence ID" value="MFB9260210.1"/>
    <property type="molecule type" value="Genomic_DNA"/>
</dbReference>
<proteinExistence type="inferred from homology"/>
<comment type="similarity">
    <text evidence="1">Belongs to the YciI family.</text>
</comment>
<evidence type="ECO:0000313" key="4">
    <source>
        <dbReference type="Proteomes" id="UP001589700"/>
    </source>
</evidence>
<dbReference type="Proteomes" id="UP001589700">
    <property type="component" value="Unassembled WGS sequence"/>
</dbReference>
<gene>
    <name evidence="3" type="ORF">ACFFVD_10375</name>
</gene>
<dbReference type="PANTHER" id="PTHR37828:SF1">
    <property type="entry name" value="YCII-RELATED DOMAIN-CONTAINING PROTEIN"/>
    <property type="match status" value="1"/>
</dbReference>
<dbReference type="Pfam" id="PF03795">
    <property type="entry name" value="YCII"/>
    <property type="match status" value="1"/>
</dbReference>
<protein>
    <submittedName>
        <fullName evidence="3">YciI family protein</fullName>
    </submittedName>
</protein>
<dbReference type="PANTHER" id="PTHR37828">
    <property type="entry name" value="GSR2449 PROTEIN"/>
    <property type="match status" value="1"/>
</dbReference>
<dbReference type="SUPFAM" id="SSF54909">
    <property type="entry name" value="Dimeric alpha+beta barrel"/>
    <property type="match status" value="1"/>
</dbReference>
<comment type="caution">
    <text evidence="3">The sequence shown here is derived from an EMBL/GenBank/DDBJ whole genome shotgun (WGS) entry which is preliminary data.</text>
</comment>
<keyword evidence="4" id="KW-1185">Reference proteome</keyword>
<evidence type="ECO:0000313" key="3">
    <source>
        <dbReference type="EMBL" id="MFB9260210.1"/>
    </source>
</evidence>
<evidence type="ECO:0000256" key="1">
    <source>
        <dbReference type="ARBA" id="ARBA00007689"/>
    </source>
</evidence>
<dbReference type="RefSeq" id="WP_187354219.1">
    <property type="nucleotide sequence ID" value="NZ_JAALDM010000017.1"/>
</dbReference>
<accession>A0ABV5JTH0</accession>
<evidence type="ECO:0000259" key="2">
    <source>
        <dbReference type="Pfam" id="PF03795"/>
    </source>
</evidence>
<organism evidence="3 4">
    <name type="scientific">Dietzia aerolata</name>
    <dbReference type="NCBI Taxonomy" id="595984"/>
    <lineage>
        <taxon>Bacteria</taxon>
        <taxon>Bacillati</taxon>
        <taxon>Actinomycetota</taxon>
        <taxon>Actinomycetes</taxon>
        <taxon>Mycobacteriales</taxon>
        <taxon>Dietziaceae</taxon>
        <taxon>Dietzia</taxon>
    </lineage>
</organism>
<dbReference type="InterPro" id="IPR011008">
    <property type="entry name" value="Dimeric_a/b-barrel"/>
</dbReference>
<sequence>MFAVTYTYEDAQTDAREANKPAHREWLAARVAEGTIHTVGPFVDGSGALLIVEDDDEAGAAALVGKDPHCVQGFVSSVTIRQWKPVFGAMS</sequence>